<dbReference type="EMBL" id="CP001920">
    <property type="protein sequence ID" value="ADF64980.1"/>
    <property type="molecule type" value="Genomic_DNA"/>
</dbReference>
<dbReference type="EnsemblBacteria" id="ADF64980">
    <property type="protein sequence ID" value="ADF64980"/>
    <property type="gene ID" value="ECL_B018"/>
</dbReference>
<keyword evidence="2" id="KW-1185">Reference proteome</keyword>
<dbReference type="HOGENOM" id="CLU_2057704_0_0_6"/>
<proteinExistence type="predicted"/>
<dbReference type="Proteomes" id="UP000002363">
    <property type="component" value="Plasmid pECL_B"/>
</dbReference>
<dbReference type="PATRIC" id="fig|716541.4.peg.238"/>
<geneLocation type="plasmid" evidence="1 2">
    <name>pECL_B</name>
</geneLocation>
<sequence length="119" mass="13167">MGVIMPPNLKQKPGITPKRTPAVIRDGVVIMNIFPQSVVLPDPAATPLTDEQVEDLYAYVCMNGKMTNNDNRFSLAIAQTEEETVLIPEVPDFYIVFINAERWPVAAAAPMDNLFHLLG</sequence>
<accession>A0A0H3CWH5</accession>
<protein>
    <submittedName>
        <fullName evidence="1">Uncharacterized protein</fullName>
    </submittedName>
</protein>
<reference evidence="1 2" key="1">
    <citation type="journal article" date="2010" name="J. Bacteriol.">
        <title>Complete genome sequence of Enterobacter cloacae subsp. cloacae type strain ATCC 13047.</title>
        <authorList>
            <person name="Ren Y."/>
            <person name="Ren Y."/>
            <person name="Zhou Z."/>
            <person name="Guo X."/>
            <person name="Li Y."/>
            <person name="Feng L."/>
            <person name="Wang L."/>
        </authorList>
    </citation>
    <scope>NUCLEOTIDE SEQUENCE [LARGE SCALE GENOMIC DNA]</scope>
    <source>
        <strain evidence="2">ATCC 13047 / DSM 30054 / NBRC 13535 / NCTC 10005 / WDCM 00083 / NCDC 279-56</strain>
        <plasmid evidence="1">pECL_B</plasmid>
    </source>
</reference>
<organism evidence="1 2">
    <name type="scientific">Enterobacter cloacae subsp. cloacae (strain ATCC 13047 / DSM 30054 / NBRC 13535 / NCTC 10005 / WDCM 00083 / NCDC 279-56)</name>
    <dbReference type="NCBI Taxonomy" id="716541"/>
    <lineage>
        <taxon>Bacteria</taxon>
        <taxon>Pseudomonadati</taxon>
        <taxon>Pseudomonadota</taxon>
        <taxon>Gammaproteobacteria</taxon>
        <taxon>Enterobacterales</taxon>
        <taxon>Enterobacteriaceae</taxon>
        <taxon>Enterobacter</taxon>
        <taxon>Enterobacter cloacae complex</taxon>
    </lineage>
</organism>
<gene>
    <name evidence="1" type="ordered locus">ECL_B018</name>
</gene>
<dbReference type="OrthoDB" id="6631199at2"/>
<dbReference type="AlphaFoldDB" id="A0A0H3CWH5"/>
<keyword evidence="1" id="KW-0614">Plasmid</keyword>
<name>A0A0H3CWH5_ENTCC</name>
<dbReference type="KEGG" id="enc:ECL_B018"/>
<evidence type="ECO:0000313" key="2">
    <source>
        <dbReference type="Proteomes" id="UP000002363"/>
    </source>
</evidence>
<evidence type="ECO:0000313" key="1">
    <source>
        <dbReference type="EMBL" id="ADF64980.1"/>
    </source>
</evidence>